<evidence type="ECO:0000256" key="3">
    <source>
        <dbReference type="SAM" id="MobiDB-lite"/>
    </source>
</evidence>
<evidence type="ECO:0000256" key="1">
    <source>
        <dbReference type="ARBA" id="ARBA00022468"/>
    </source>
</evidence>
<dbReference type="PROSITE" id="PS50238">
    <property type="entry name" value="RHOGAP"/>
    <property type="match status" value="1"/>
</dbReference>
<dbReference type="InterPro" id="IPR008936">
    <property type="entry name" value="Rho_GTPase_activation_prot"/>
</dbReference>
<name>A0A0J0XW03_9TREE</name>
<dbReference type="STRING" id="879819.A0A0J0XW03"/>
<dbReference type="InterPro" id="IPR000198">
    <property type="entry name" value="RhoGAP_dom"/>
</dbReference>
<dbReference type="Proteomes" id="UP000053611">
    <property type="component" value="Unassembled WGS sequence"/>
</dbReference>
<dbReference type="Gene3D" id="1.10.555.10">
    <property type="entry name" value="Rho GTPase activation protein"/>
    <property type="match status" value="1"/>
</dbReference>
<accession>A0A0J0XW03</accession>
<feature type="region of interest" description="Disordered" evidence="3">
    <location>
        <begin position="205"/>
        <end position="233"/>
    </location>
</feature>
<dbReference type="RefSeq" id="XP_018281709.1">
    <property type="nucleotide sequence ID" value="XM_018422077.1"/>
</dbReference>
<dbReference type="SUPFAM" id="SSF103657">
    <property type="entry name" value="BAR/IMD domain-like"/>
    <property type="match status" value="1"/>
</dbReference>
<proteinExistence type="predicted"/>
<dbReference type="InterPro" id="IPR050729">
    <property type="entry name" value="Rho-GAP"/>
</dbReference>
<protein>
    <submittedName>
        <fullName evidence="6">RhoGAP-domain-containing protein</fullName>
    </submittedName>
</protein>
<dbReference type="Pfam" id="PF00611">
    <property type="entry name" value="FCH"/>
    <property type="match status" value="1"/>
</dbReference>
<dbReference type="PANTHER" id="PTHR23176:SF134">
    <property type="entry name" value="RHO-TYPE GTPASE-ACTIVATING PROTEIN"/>
    <property type="match status" value="1"/>
</dbReference>
<dbReference type="GeneID" id="28982680"/>
<feature type="compositionally biased region" description="Low complexity" evidence="3">
    <location>
        <begin position="439"/>
        <end position="454"/>
    </location>
</feature>
<evidence type="ECO:0000259" key="4">
    <source>
        <dbReference type="PROSITE" id="PS50238"/>
    </source>
</evidence>
<feature type="compositionally biased region" description="Polar residues" evidence="3">
    <location>
        <begin position="455"/>
        <end position="480"/>
    </location>
</feature>
<dbReference type="EMBL" id="KQ087182">
    <property type="protein sequence ID" value="KLT45218.1"/>
    <property type="molecule type" value="Genomic_DNA"/>
</dbReference>
<organism evidence="6 7">
    <name type="scientific">Cutaneotrichosporon oleaginosum</name>
    <dbReference type="NCBI Taxonomy" id="879819"/>
    <lineage>
        <taxon>Eukaryota</taxon>
        <taxon>Fungi</taxon>
        <taxon>Dikarya</taxon>
        <taxon>Basidiomycota</taxon>
        <taxon>Agaricomycotina</taxon>
        <taxon>Tremellomycetes</taxon>
        <taxon>Trichosporonales</taxon>
        <taxon>Trichosporonaceae</taxon>
        <taxon>Cutaneotrichosporon</taxon>
    </lineage>
</organism>
<dbReference type="InterPro" id="IPR027267">
    <property type="entry name" value="AH/BAR_dom_sf"/>
</dbReference>
<feature type="domain" description="F-BAR" evidence="5">
    <location>
        <begin position="100"/>
        <end position="403"/>
    </location>
</feature>
<evidence type="ECO:0000259" key="5">
    <source>
        <dbReference type="PROSITE" id="PS51741"/>
    </source>
</evidence>
<evidence type="ECO:0000313" key="6">
    <source>
        <dbReference type="EMBL" id="KLT45218.1"/>
    </source>
</evidence>
<keyword evidence="2" id="KW-0175">Coiled coil</keyword>
<dbReference type="Pfam" id="PF00620">
    <property type="entry name" value="RhoGAP"/>
    <property type="match status" value="1"/>
</dbReference>
<dbReference type="GO" id="GO:0007165">
    <property type="term" value="P:signal transduction"/>
    <property type="evidence" value="ECO:0007669"/>
    <property type="project" value="InterPro"/>
</dbReference>
<reference evidence="6 7" key="1">
    <citation type="submission" date="2015-03" db="EMBL/GenBank/DDBJ databases">
        <title>Genomics and transcriptomics of the oil-accumulating basidiomycete yeast T. oleaginosus allow insights into substrate utilization and the diverse evolutionary trajectories of mating systems in fungi.</title>
        <authorList>
            <consortium name="DOE Joint Genome Institute"/>
            <person name="Kourist R."/>
            <person name="Kracht O."/>
            <person name="Bracharz F."/>
            <person name="Lipzen A."/>
            <person name="Nolan M."/>
            <person name="Ohm R."/>
            <person name="Grigoriev I."/>
            <person name="Sun S."/>
            <person name="Heitman J."/>
            <person name="Bruck T."/>
            <person name="Nowrousian M."/>
        </authorList>
    </citation>
    <scope>NUCLEOTIDE SEQUENCE [LARGE SCALE GENOMIC DNA]</scope>
    <source>
        <strain evidence="6 7">IBC0246</strain>
    </source>
</reference>
<feature type="domain" description="Rho-GAP" evidence="4">
    <location>
        <begin position="513"/>
        <end position="705"/>
    </location>
</feature>
<dbReference type="SUPFAM" id="SSF48350">
    <property type="entry name" value="GTPase activation domain, GAP"/>
    <property type="match status" value="1"/>
</dbReference>
<dbReference type="AlphaFoldDB" id="A0A0J0XW03"/>
<evidence type="ECO:0000313" key="7">
    <source>
        <dbReference type="Proteomes" id="UP000053611"/>
    </source>
</evidence>
<dbReference type="FunFam" id="1.10.555.10:FF:000077">
    <property type="entry name" value="GTPase activating protein"/>
    <property type="match status" value="1"/>
</dbReference>
<dbReference type="PROSITE" id="PS51741">
    <property type="entry name" value="F_BAR"/>
    <property type="match status" value="1"/>
</dbReference>
<dbReference type="GO" id="GO:0005096">
    <property type="term" value="F:GTPase activator activity"/>
    <property type="evidence" value="ECO:0007669"/>
    <property type="project" value="UniProtKB-KW"/>
</dbReference>
<evidence type="ECO:0000256" key="2">
    <source>
        <dbReference type="PROSITE-ProRule" id="PRU01077"/>
    </source>
</evidence>
<dbReference type="InterPro" id="IPR031160">
    <property type="entry name" value="F_BAR_dom"/>
</dbReference>
<keyword evidence="7" id="KW-1185">Reference proteome</keyword>
<feature type="region of interest" description="Disordered" evidence="3">
    <location>
        <begin position="438"/>
        <end position="501"/>
    </location>
</feature>
<dbReference type="GO" id="GO:0005737">
    <property type="term" value="C:cytoplasm"/>
    <property type="evidence" value="ECO:0007669"/>
    <property type="project" value="TreeGrafter"/>
</dbReference>
<dbReference type="PANTHER" id="PTHR23176">
    <property type="entry name" value="RHO/RAC/CDC GTPASE-ACTIVATING PROTEIN"/>
    <property type="match status" value="1"/>
</dbReference>
<feature type="compositionally biased region" description="Polar residues" evidence="3">
    <location>
        <begin position="220"/>
        <end position="230"/>
    </location>
</feature>
<feature type="compositionally biased region" description="Polar residues" evidence="3">
    <location>
        <begin position="46"/>
        <end position="64"/>
    </location>
</feature>
<feature type="region of interest" description="Disordered" evidence="3">
    <location>
        <begin position="1"/>
        <end position="96"/>
    </location>
</feature>
<dbReference type="InterPro" id="IPR001060">
    <property type="entry name" value="FCH_dom"/>
</dbReference>
<gene>
    <name evidence="6" type="ORF">CC85DRAFT_282708</name>
</gene>
<keyword evidence="1" id="KW-0343">GTPase activation</keyword>
<dbReference type="Gene3D" id="1.20.1270.60">
    <property type="entry name" value="Arfaptin homology (AH) domain/BAR domain"/>
    <property type="match status" value="1"/>
</dbReference>
<dbReference type="SMART" id="SM00324">
    <property type="entry name" value="RhoGAP"/>
    <property type="match status" value="1"/>
</dbReference>
<sequence>MDNYPEGVYGGSELDYRSRYPSVGYSSDPAPQNSGQPTPPPLLMHASSSSNGGGVTSPSDQVSIGSSTVPTPGPGQPGPRRMSTSSRFEDKDEPPMTLDEGILNALYDMDCALPLLADRIKQSIASCKQVGTFFRQRADIEEKYARSLMDGARTSNDVYAKADCKAGTFVASYQAALRLQDQLGQNRMRFSQRLNEMSEEMFTLSREGDRHRKQHKDNGTRLQSTLQDSESVMDKAKARFDQTAEELERILVAKEGESFRDAGMRSTNAANAAAGNGLPPTGGKKGIGKAMTKGLFKGKNPAQMAKHEDDVRARMTLASEAFRKACVDSQKLRKEYFETHLPKIIRALKDCADELDNGMQYHLTRYAYMYESTVVQEGIHLSPRDPEEAGMKATFDSIDNRSDFKAYMQNYAVARNTPRGPRRAGLYDEGYVPAVPHLQQQQEQQSSTQQQQVQLPSAHSSLVSQAPPQLPPISNGNGSLPQPPSQGGPSPASTADMYVSPGIPASSGATFGVDLGDQLARDGTEVPKVVVKCAEAIEAYGLDSIGIYRLSGTTSKVTALKNALDKDIDAVDIMDEAWSSDINEVSGALKQWFRELPEPLLTYGLYHGFIEAAKKDNDRLRHIRLHEQVNDLPDPNYATLKYFMGHLDKVRRHEGINQMSASNLSIVFGPTLLGAPPEEGGLKLEDMSYQCKAIETILDKYQEIFVEEEDEAEDGAAQAQQ</sequence>
<dbReference type="OrthoDB" id="79452at2759"/>